<feature type="chain" id="PRO_5020279152" description="T9SS type A sorting domain-containing protein" evidence="1">
    <location>
        <begin position="27"/>
        <end position="136"/>
    </location>
</feature>
<evidence type="ECO:0000256" key="1">
    <source>
        <dbReference type="SAM" id="SignalP"/>
    </source>
</evidence>
<reference evidence="2 3" key="1">
    <citation type="submission" date="2019-01" db="EMBL/GenBank/DDBJ databases">
        <title>Ancylomarina salipaludis sp. nov., isolated from a salt marsh.</title>
        <authorList>
            <person name="Yoon J.-H."/>
        </authorList>
    </citation>
    <scope>NUCLEOTIDE SEQUENCE [LARGE SCALE GENOMIC DNA]</scope>
    <source>
        <strain evidence="2 3">SHSM-M15</strain>
    </source>
</reference>
<sequence length="136" mass="15309">MRNLKLQLRGLALVALFVLSLSSAFAGGHLRINPYLNTDYSIVSILNPSETDARLKIYDEAGNIYYSQVIEAESNSQKLFDLSHLEDGAYSLVLVSENSRVEETFLVESKKLVVTENNMQIAENRTQNSKSYAFKK</sequence>
<organism evidence="2 3">
    <name type="scientific">Ancylomarina salipaludis</name>
    <dbReference type="NCBI Taxonomy" id="2501299"/>
    <lineage>
        <taxon>Bacteria</taxon>
        <taxon>Pseudomonadati</taxon>
        <taxon>Bacteroidota</taxon>
        <taxon>Bacteroidia</taxon>
        <taxon>Marinilabiliales</taxon>
        <taxon>Marinifilaceae</taxon>
        <taxon>Ancylomarina</taxon>
    </lineage>
</organism>
<name>A0A4Q1JLA9_9BACT</name>
<protein>
    <recommendedName>
        <fullName evidence="4">T9SS type A sorting domain-containing protein</fullName>
    </recommendedName>
</protein>
<evidence type="ECO:0000313" key="2">
    <source>
        <dbReference type="EMBL" id="RXQ94507.1"/>
    </source>
</evidence>
<feature type="signal peptide" evidence="1">
    <location>
        <begin position="1"/>
        <end position="26"/>
    </location>
</feature>
<dbReference type="EMBL" id="SAXA01000007">
    <property type="protein sequence ID" value="RXQ94507.1"/>
    <property type="molecule type" value="Genomic_DNA"/>
</dbReference>
<keyword evidence="1" id="KW-0732">Signal</keyword>
<dbReference type="RefSeq" id="WP_129254434.1">
    <property type="nucleotide sequence ID" value="NZ_SAXA01000007.1"/>
</dbReference>
<gene>
    <name evidence="2" type="ORF">EO244_09505</name>
</gene>
<dbReference type="AlphaFoldDB" id="A0A4Q1JLA9"/>
<proteinExistence type="predicted"/>
<evidence type="ECO:0008006" key="4">
    <source>
        <dbReference type="Google" id="ProtNLM"/>
    </source>
</evidence>
<dbReference type="OrthoDB" id="1120850at2"/>
<evidence type="ECO:0000313" key="3">
    <source>
        <dbReference type="Proteomes" id="UP000289703"/>
    </source>
</evidence>
<comment type="caution">
    <text evidence="2">The sequence shown here is derived from an EMBL/GenBank/DDBJ whole genome shotgun (WGS) entry which is preliminary data.</text>
</comment>
<accession>A0A4Q1JLA9</accession>
<dbReference type="Gene3D" id="2.60.40.3080">
    <property type="match status" value="1"/>
</dbReference>
<keyword evidence="3" id="KW-1185">Reference proteome</keyword>
<dbReference type="Proteomes" id="UP000289703">
    <property type="component" value="Unassembled WGS sequence"/>
</dbReference>